<name>A0A7D9HKC8_PARCT</name>
<feature type="compositionally biased region" description="Polar residues" evidence="2">
    <location>
        <begin position="13"/>
        <end position="25"/>
    </location>
</feature>
<proteinExistence type="predicted"/>
<evidence type="ECO:0000313" key="3">
    <source>
        <dbReference type="EMBL" id="CAB3987117.1"/>
    </source>
</evidence>
<evidence type="ECO:0000313" key="4">
    <source>
        <dbReference type="Proteomes" id="UP001152795"/>
    </source>
</evidence>
<dbReference type="Gene3D" id="3.30.70.1820">
    <property type="entry name" value="L1 transposable element, RRM domain"/>
    <property type="match status" value="1"/>
</dbReference>
<protein>
    <submittedName>
        <fullName evidence="3">Uncharacterized protein</fullName>
    </submittedName>
</protein>
<dbReference type="AlphaFoldDB" id="A0A7D9HKC8"/>
<comment type="caution">
    <text evidence="3">The sequence shown here is derived from an EMBL/GenBank/DDBJ whole genome shotgun (WGS) entry which is preliminary data.</text>
</comment>
<sequence length="214" mass="24891">MGSRQQAPKRGAQNLNNLLSNTPSKSVRPKIPKPNQNKEGMKEEISPDVSSMFETIMSKLGKLDIIDSRMQFVEHELTEMKKSLKFVHAEVEDLKKDNEKLKKTDVETQKRLQSLEEQNTILNNRVIDLQARSMCDNLVFYNIEENEEENTTEILQSFLESCLGIENAKSIKIDRSHRMERKRRGTNPQAYSCQIQLFPRQRACIVQCKEIERH</sequence>
<evidence type="ECO:0000256" key="1">
    <source>
        <dbReference type="SAM" id="Coils"/>
    </source>
</evidence>
<gene>
    <name evidence="3" type="ORF">PACLA_8A062960</name>
</gene>
<feature type="region of interest" description="Disordered" evidence="2">
    <location>
        <begin position="1"/>
        <end position="42"/>
    </location>
</feature>
<accession>A0A7D9HKC8</accession>
<reference evidence="3" key="1">
    <citation type="submission" date="2020-04" db="EMBL/GenBank/DDBJ databases">
        <authorList>
            <person name="Alioto T."/>
            <person name="Alioto T."/>
            <person name="Gomez Garrido J."/>
        </authorList>
    </citation>
    <scope>NUCLEOTIDE SEQUENCE</scope>
    <source>
        <strain evidence="3">A484AB</strain>
    </source>
</reference>
<evidence type="ECO:0000256" key="2">
    <source>
        <dbReference type="SAM" id="MobiDB-lite"/>
    </source>
</evidence>
<keyword evidence="4" id="KW-1185">Reference proteome</keyword>
<organism evidence="3 4">
    <name type="scientific">Paramuricea clavata</name>
    <name type="common">Red gorgonian</name>
    <name type="synonym">Violescent sea-whip</name>
    <dbReference type="NCBI Taxonomy" id="317549"/>
    <lineage>
        <taxon>Eukaryota</taxon>
        <taxon>Metazoa</taxon>
        <taxon>Cnidaria</taxon>
        <taxon>Anthozoa</taxon>
        <taxon>Octocorallia</taxon>
        <taxon>Malacalcyonacea</taxon>
        <taxon>Plexauridae</taxon>
        <taxon>Paramuricea</taxon>
    </lineage>
</organism>
<keyword evidence="1" id="KW-0175">Coiled coil</keyword>
<dbReference type="EMBL" id="CACRXK020001123">
    <property type="protein sequence ID" value="CAB3987117.1"/>
    <property type="molecule type" value="Genomic_DNA"/>
</dbReference>
<feature type="coiled-coil region" evidence="1">
    <location>
        <begin position="77"/>
        <end position="132"/>
    </location>
</feature>
<dbReference type="OrthoDB" id="5977454at2759"/>
<dbReference type="Proteomes" id="UP001152795">
    <property type="component" value="Unassembled WGS sequence"/>
</dbReference>